<dbReference type="Gene3D" id="2.60.120.260">
    <property type="entry name" value="Galactose-binding domain-like"/>
    <property type="match status" value="1"/>
</dbReference>
<dbReference type="Gene3D" id="3.20.20.80">
    <property type="entry name" value="Glycosidases"/>
    <property type="match status" value="1"/>
</dbReference>
<evidence type="ECO:0000259" key="5">
    <source>
        <dbReference type="Pfam" id="PF00703"/>
    </source>
</evidence>
<evidence type="ECO:0000259" key="8">
    <source>
        <dbReference type="Pfam" id="PF18565"/>
    </source>
</evidence>
<organism evidence="9 10">
    <name type="scientific">Blautia hominis</name>
    <dbReference type="NCBI Taxonomy" id="2025493"/>
    <lineage>
        <taxon>Bacteria</taxon>
        <taxon>Bacillati</taxon>
        <taxon>Bacillota</taxon>
        <taxon>Clostridia</taxon>
        <taxon>Lachnospirales</taxon>
        <taxon>Lachnospiraceae</taxon>
        <taxon>Blautia</taxon>
    </lineage>
</organism>
<accession>A0ABQ0BDG9</accession>
<evidence type="ECO:0000313" key="9">
    <source>
        <dbReference type="EMBL" id="GAA6409495.1"/>
    </source>
</evidence>
<evidence type="ECO:0000256" key="4">
    <source>
        <dbReference type="SAM" id="MobiDB-lite"/>
    </source>
</evidence>
<dbReference type="InterPro" id="IPR051913">
    <property type="entry name" value="GH2_Domain-Containing"/>
</dbReference>
<dbReference type="InterPro" id="IPR013783">
    <property type="entry name" value="Ig-like_fold"/>
</dbReference>
<evidence type="ECO:0000259" key="7">
    <source>
        <dbReference type="Pfam" id="PF16355"/>
    </source>
</evidence>
<evidence type="ECO:0000256" key="3">
    <source>
        <dbReference type="ARBA" id="ARBA00023295"/>
    </source>
</evidence>
<evidence type="ECO:0000259" key="6">
    <source>
        <dbReference type="Pfam" id="PF02836"/>
    </source>
</evidence>
<dbReference type="Gene3D" id="2.60.40.10">
    <property type="entry name" value="Immunoglobulins"/>
    <property type="match status" value="3"/>
</dbReference>
<evidence type="ECO:0000313" key="10">
    <source>
        <dbReference type="Proteomes" id="UP001600943"/>
    </source>
</evidence>
<sequence>MIRRKWNDNWVMTKADESPLMAAMGGVSEQNVLTLPHDAMIHEKRTKDTKNGHQTGFYPGGCYTYTKMFDAPVEWQNKDIYVEFEGVYEHAKVYINGSYAGGHPYGYTEFSVCANDYLNYGRQNMLQVIANNSGEENSRWYSGSGIYRNVNLHVGEPVHIAVNGIRVSTPEIDEEIAVATVKVELVSIASVRKKVTLETVIKDQNGDVVGKDSMPVTLFARTKEQVFARIGVEHPKLWSVEEPNLYTVEVYVKEGGDKLDEGKEPFGFRCLSLTAQKGLRINGKNVNLRGACIHHDNGIIGAATYERAEERRIQILKKAGFNCVRSSHHPISRALLDACDREGMLVIDELFDCWTKAKNNNDYSMDMSDYWEKDAKQMVAKDYNHPCVIMYISGNEIQEAATARGAQMCREITNKLHELDGTRYVTTAINGLLACMDRMGDIICDITGMTMEQMIAMQSQPPEPEEASSAQGGVDQANGNTDFMKGPMADAFATNHIVTEMLEEFADITDLTGYNYLTARHEMEHTLSPNRIVLGTETLPSDLVRLWKIVRENAHVIGDMTWTGWDYLGEAGSGCIYYDGRQGFMSNWPISVAGMGDIDILGNRRPISYFREIVFGLRKEPYIAVERLEHYGEMPSHSAWPWKDELESWTWKGYEGKPCVVNVYSDAEMVELFLNGTSFGKKPAGEPEDFYASFELMYEPGTLTAVNYRNKKEAERWNLTSASNEVTLCAEADRRSIIADGSDLVYIMISLKDEKGTKNLQMQKTIDISVSGEGTLIGVGNADPGTENHYDYPIWDTYDGYLLAVVRATNTPGTITVIAASEGMGSQKIEIKTEAR</sequence>
<dbReference type="InterPro" id="IPR017853">
    <property type="entry name" value="GH"/>
</dbReference>
<dbReference type="SUPFAM" id="SSF49303">
    <property type="entry name" value="beta-Galactosidase/glucuronidase domain"/>
    <property type="match status" value="1"/>
</dbReference>
<dbReference type="InterPro" id="IPR006101">
    <property type="entry name" value="Glyco_hydro_2"/>
</dbReference>
<dbReference type="RefSeq" id="WP_390407277.1">
    <property type="nucleotide sequence ID" value="NZ_BAABYW010000001.1"/>
</dbReference>
<feature type="domain" description="Glycoside hydrolase family 2 immunoglobulin-like beta-sandwich" evidence="5">
    <location>
        <begin position="169"/>
        <end position="269"/>
    </location>
</feature>
<dbReference type="InterPro" id="IPR006102">
    <property type="entry name" value="Ig-like_GH2"/>
</dbReference>
<dbReference type="InterPro" id="IPR008979">
    <property type="entry name" value="Galactose-bd-like_sf"/>
</dbReference>
<dbReference type="InterPro" id="IPR006103">
    <property type="entry name" value="Glyco_hydro_2_cat"/>
</dbReference>
<evidence type="ECO:0000256" key="1">
    <source>
        <dbReference type="ARBA" id="ARBA00007401"/>
    </source>
</evidence>
<dbReference type="PRINTS" id="PR00132">
    <property type="entry name" value="GLHYDRLASE2"/>
</dbReference>
<dbReference type="Proteomes" id="UP001600943">
    <property type="component" value="Unassembled WGS sequence"/>
</dbReference>
<feature type="domain" description="Glycoside hydrolase family 2 catalytic" evidence="6">
    <location>
        <begin position="277"/>
        <end position="458"/>
    </location>
</feature>
<evidence type="ECO:0000256" key="2">
    <source>
        <dbReference type="ARBA" id="ARBA00022801"/>
    </source>
</evidence>
<dbReference type="InterPro" id="IPR040605">
    <property type="entry name" value="Glyco_hydro2_dom5"/>
</dbReference>
<feature type="region of interest" description="Disordered" evidence="4">
    <location>
        <begin position="457"/>
        <end position="478"/>
    </location>
</feature>
<dbReference type="Pfam" id="PF18565">
    <property type="entry name" value="Glyco_hydro2_C5"/>
    <property type="match status" value="1"/>
</dbReference>
<comment type="caution">
    <text evidence="9">The sequence shown here is derived from an EMBL/GenBank/DDBJ whole genome shotgun (WGS) entry which is preliminary data.</text>
</comment>
<reference evidence="9 10" key="1">
    <citation type="submission" date="2024-04" db="EMBL/GenBank/DDBJ databases">
        <title>Defined microbial consortia suppress multidrug-resistant proinflammatory Enterobacteriaceae via ecological control.</title>
        <authorList>
            <person name="Furuichi M."/>
            <person name="Kawaguchi T."/>
            <person name="Pust M."/>
            <person name="Yasuma K."/>
            <person name="Plichta D."/>
            <person name="Hasegawa N."/>
            <person name="Ohya T."/>
            <person name="Bhattarai S."/>
            <person name="Sasajima S."/>
            <person name="Aoto Y."/>
            <person name="Tuganbaev T."/>
            <person name="Yaginuma M."/>
            <person name="Ueda M."/>
            <person name="Okahashi N."/>
            <person name="Amafuji K."/>
            <person name="Kiridooshi Y."/>
            <person name="Sugita K."/>
            <person name="Strazar M."/>
            <person name="Skelly A."/>
            <person name="Suda W."/>
            <person name="Hattori M."/>
            <person name="Nakamoto N."/>
            <person name="Caballero S."/>
            <person name="Norman J."/>
            <person name="Olle B."/>
            <person name="Tanoue T."/>
            <person name="Arita M."/>
            <person name="Bucci V."/>
            <person name="Atarashi K."/>
            <person name="Xavier R."/>
            <person name="Honda K."/>
        </authorList>
    </citation>
    <scope>NUCLEOTIDE SEQUENCE [LARGE SCALE GENOMIC DNA]</scope>
    <source>
        <strain evidence="10">k04-0078-D8-1</strain>
    </source>
</reference>
<name>A0ABQ0BDG9_9FIRM</name>
<protein>
    <submittedName>
        <fullName evidence="9">Glycoside hydrolase family 2 TIM barrel-domain containing protein</fullName>
    </submittedName>
</protein>
<dbReference type="PANTHER" id="PTHR42732">
    <property type="entry name" value="BETA-GALACTOSIDASE"/>
    <property type="match status" value="1"/>
</dbReference>
<dbReference type="InterPro" id="IPR032311">
    <property type="entry name" value="DUF4982"/>
</dbReference>
<keyword evidence="3" id="KW-0326">Glycosidase</keyword>
<dbReference type="Pfam" id="PF02836">
    <property type="entry name" value="Glyco_hydro_2_C"/>
    <property type="match status" value="1"/>
</dbReference>
<keyword evidence="2 9" id="KW-0378">Hydrolase</keyword>
<dbReference type="Pfam" id="PF16355">
    <property type="entry name" value="DUF4982"/>
    <property type="match status" value="1"/>
</dbReference>
<gene>
    <name evidence="9" type="ORF">K040078D81_36120</name>
</gene>
<dbReference type="EMBL" id="BAABYW010000001">
    <property type="protein sequence ID" value="GAA6409495.1"/>
    <property type="molecule type" value="Genomic_DNA"/>
</dbReference>
<dbReference type="Pfam" id="PF00703">
    <property type="entry name" value="Glyco_hydro_2"/>
    <property type="match status" value="1"/>
</dbReference>
<dbReference type="SUPFAM" id="SSF51445">
    <property type="entry name" value="(Trans)glycosidases"/>
    <property type="match status" value="1"/>
</dbReference>
<dbReference type="GO" id="GO:0016787">
    <property type="term" value="F:hydrolase activity"/>
    <property type="evidence" value="ECO:0007669"/>
    <property type="project" value="UniProtKB-KW"/>
</dbReference>
<dbReference type="SUPFAM" id="SSF49785">
    <property type="entry name" value="Galactose-binding domain-like"/>
    <property type="match status" value="1"/>
</dbReference>
<comment type="similarity">
    <text evidence="1">Belongs to the glycosyl hydrolase 2 family.</text>
</comment>
<dbReference type="PANTHER" id="PTHR42732:SF1">
    <property type="entry name" value="BETA-MANNOSIDASE"/>
    <property type="match status" value="1"/>
</dbReference>
<proteinExistence type="inferred from homology"/>
<feature type="domain" description="DUF4982" evidence="7">
    <location>
        <begin position="656"/>
        <end position="713"/>
    </location>
</feature>
<keyword evidence="10" id="KW-1185">Reference proteome</keyword>
<feature type="domain" description="Glycoside hydrolase family 2" evidence="8">
    <location>
        <begin position="730"/>
        <end position="830"/>
    </location>
</feature>
<dbReference type="InterPro" id="IPR036156">
    <property type="entry name" value="Beta-gal/glucu_dom_sf"/>
</dbReference>